<evidence type="ECO:0000256" key="5">
    <source>
        <dbReference type="ARBA" id="ARBA00022692"/>
    </source>
</evidence>
<dbReference type="PANTHER" id="PTHR16119">
    <property type="entry name" value="TRANSMEMBRANE PROTEIN 144"/>
    <property type="match status" value="1"/>
</dbReference>
<dbReference type="OMA" id="KATWLNI"/>
<comment type="caution">
    <text evidence="8">The sequence shown here is derived from an EMBL/GenBank/DDBJ whole genome shotgun (WGS) entry which is preliminary data.</text>
</comment>
<comment type="subcellular location">
    <subcellularLocation>
        <location evidence="1">Cell membrane</location>
        <topology evidence="1">Multi-pass membrane protein</topology>
    </subcellularLocation>
</comment>
<protein>
    <submittedName>
        <fullName evidence="8">Putative sugar uptake protein</fullName>
    </submittedName>
</protein>
<evidence type="ECO:0000256" key="3">
    <source>
        <dbReference type="ARBA" id="ARBA00022448"/>
    </source>
</evidence>
<dbReference type="EMBL" id="MCOL01000001">
    <property type="protein sequence ID" value="ODO62361.1"/>
    <property type="molecule type" value="Genomic_DNA"/>
</dbReference>
<dbReference type="InterPro" id="IPR010651">
    <property type="entry name" value="Sugar_transport"/>
</dbReference>
<dbReference type="PANTHER" id="PTHR16119:SF17">
    <property type="entry name" value="TRANSMEMBRANE PROTEIN 144"/>
    <property type="match status" value="1"/>
</dbReference>
<keyword evidence="6" id="KW-1133">Transmembrane helix</keyword>
<dbReference type="AlphaFoldDB" id="A0A166JDE0"/>
<proteinExistence type="inferred from homology"/>
<accession>A0A166JDE0</accession>
<reference evidence="8 9" key="1">
    <citation type="submission" date="2016-08" db="EMBL/GenBank/DDBJ databases">
        <title>Genome sequencing of Lactobacillus plantarum JSA22, isolated from fermented soybean paste.</title>
        <authorList>
            <person name="Choi H.S."/>
        </authorList>
    </citation>
    <scope>NUCLEOTIDE SEQUENCE [LARGE SCALE GENOMIC DNA]</scope>
    <source>
        <strain evidence="8 9">JSA22</strain>
    </source>
</reference>
<dbReference type="PhylomeDB" id="A0A166JDE0"/>
<dbReference type="Pfam" id="PF06800">
    <property type="entry name" value="Sugar_transport"/>
    <property type="match status" value="1"/>
</dbReference>
<dbReference type="GO" id="GO:0015144">
    <property type="term" value="F:carbohydrate transmembrane transporter activity"/>
    <property type="evidence" value="ECO:0007669"/>
    <property type="project" value="InterPro"/>
</dbReference>
<name>A0A166JDE0_LACPN</name>
<dbReference type="GO" id="GO:0005886">
    <property type="term" value="C:plasma membrane"/>
    <property type="evidence" value="ECO:0007669"/>
    <property type="project" value="UniProtKB-SubCell"/>
</dbReference>
<dbReference type="InterPro" id="IPR037185">
    <property type="entry name" value="EmrE-like"/>
</dbReference>
<dbReference type="RefSeq" id="WP_011101841.1">
    <property type="nucleotide sequence ID" value="NZ_AP028145.1"/>
</dbReference>
<evidence type="ECO:0000256" key="4">
    <source>
        <dbReference type="ARBA" id="ARBA00022597"/>
    </source>
</evidence>
<evidence type="ECO:0000313" key="9">
    <source>
        <dbReference type="Proteomes" id="UP000094892"/>
    </source>
</evidence>
<dbReference type="Proteomes" id="UP000094892">
    <property type="component" value="Unassembled WGS sequence"/>
</dbReference>
<dbReference type="SMR" id="A0A166JDE0"/>
<keyword evidence="5" id="KW-0812">Transmembrane</keyword>
<comment type="similarity">
    <text evidence="2">Belongs to the GRP transporter (TC 2.A.7.5) family.</text>
</comment>
<keyword evidence="3" id="KW-0813">Transport</keyword>
<dbReference type="CDD" id="cd23110">
    <property type="entry name" value="GRP"/>
    <property type="match status" value="1"/>
</dbReference>
<organism evidence="8 9">
    <name type="scientific">Lactiplantibacillus plantarum</name>
    <name type="common">Lactobacillus plantarum</name>
    <dbReference type="NCBI Taxonomy" id="1590"/>
    <lineage>
        <taxon>Bacteria</taxon>
        <taxon>Bacillati</taxon>
        <taxon>Bacillota</taxon>
        <taxon>Bacilli</taxon>
        <taxon>Lactobacillales</taxon>
        <taxon>Lactobacillaceae</taxon>
        <taxon>Lactiplantibacillus</taxon>
    </lineage>
</organism>
<gene>
    <name evidence="8" type="ORF">LPJSA22_02375</name>
</gene>
<evidence type="ECO:0000256" key="1">
    <source>
        <dbReference type="ARBA" id="ARBA00004651"/>
    </source>
</evidence>
<evidence type="ECO:0000256" key="7">
    <source>
        <dbReference type="ARBA" id="ARBA00023136"/>
    </source>
</evidence>
<evidence type="ECO:0000313" key="8">
    <source>
        <dbReference type="EMBL" id="ODO62361.1"/>
    </source>
</evidence>
<evidence type="ECO:0000256" key="6">
    <source>
        <dbReference type="ARBA" id="ARBA00022989"/>
    </source>
</evidence>
<keyword evidence="4" id="KW-0762">Sugar transport</keyword>
<keyword evidence="7" id="KW-0472">Membrane</keyword>
<dbReference type="SUPFAM" id="SSF103481">
    <property type="entry name" value="Multidrug resistance efflux transporter EmrE"/>
    <property type="match status" value="2"/>
</dbReference>
<evidence type="ECO:0000256" key="2">
    <source>
        <dbReference type="ARBA" id="ARBA00006117"/>
    </source>
</evidence>
<sequence length="282" mass="30283">MIFLIAIIPALCWGINPLLVGKINGHSENEMFGMGIGDGLIALIFWLFSQPTVTISGVTFGLAMISGAAWAIGQLGQYISYRLLGVSKTMPISTALQLVGTSLIGVLMFGEWGSSNQKILGLLAIMLIVAGSALSAGTSDGRKKGFSCYLPLLMTTIGYWIYSCIPKLVKVDALQLFLPQMLGILIVAVGWAIYHQPTVYRDKQSWQNTLPGILYGIAAFMYILSARSIGVTNAYIIGQLSVVISTLSGLFFLHERTGQQSIVSVATGLLFIFMGCVTTALI</sequence>
<dbReference type="PATRIC" id="fig|1590.153.peg.1457"/>